<keyword evidence="1" id="KW-0175">Coiled coil</keyword>
<dbReference type="AlphaFoldDB" id="A0A0G3G145"/>
<evidence type="ECO:0000256" key="1">
    <source>
        <dbReference type="SAM" id="Coils"/>
    </source>
</evidence>
<dbReference type="KEGG" id="tvr:TVD_06055"/>
<dbReference type="Proteomes" id="UP000064201">
    <property type="component" value="Chromosome"/>
</dbReference>
<reference evidence="3 4" key="1">
    <citation type="submission" date="2015-04" db="EMBL/GenBank/DDBJ databases">
        <title>Complete Sequence for the Genome of the Thioalkalivibrio versutus D301.</title>
        <authorList>
            <person name="Mu T."/>
            <person name="Zhou J."/>
            <person name="Xu X."/>
        </authorList>
    </citation>
    <scope>NUCLEOTIDE SEQUENCE [LARGE SCALE GENOMIC DNA]</scope>
    <source>
        <strain evidence="3 4">D301</strain>
    </source>
</reference>
<evidence type="ECO:0000256" key="2">
    <source>
        <dbReference type="SAM" id="Phobius"/>
    </source>
</evidence>
<sequence length="95" mass="10785">MNRLIQQKGNAAVLVLGVLVLIAVGLLAFKVLSHPWFKLVVSPGAASAIVEEVETLRERNEELRDKIEDLEEELAERIEDDDRETDAGRRLFFRN</sequence>
<gene>
    <name evidence="3" type="ORF">TVD_06055</name>
</gene>
<keyword evidence="2" id="KW-0812">Transmembrane</keyword>
<organism evidence="3 4">
    <name type="scientific">Thioalkalivibrio versutus</name>
    <dbReference type="NCBI Taxonomy" id="106634"/>
    <lineage>
        <taxon>Bacteria</taxon>
        <taxon>Pseudomonadati</taxon>
        <taxon>Pseudomonadota</taxon>
        <taxon>Gammaproteobacteria</taxon>
        <taxon>Chromatiales</taxon>
        <taxon>Ectothiorhodospiraceae</taxon>
        <taxon>Thioalkalivibrio</taxon>
    </lineage>
</organism>
<accession>A0A0G3G145</accession>
<keyword evidence="2" id="KW-1133">Transmembrane helix</keyword>
<proteinExistence type="predicted"/>
<keyword evidence="4" id="KW-1185">Reference proteome</keyword>
<evidence type="ECO:0000313" key="4">
    <source>
        <dbReference type="Proteomes" id="UP000064201"/>
    </source>
</evidence>
<dbReference type="PATRIC" id="fig|106634.4.peg.1238"/>
<keyword evidence="2" id="KW-0472">Membrane</keyword>
<evidence type="ECO:0000313" key="3">
    <source>
        <dbReference type="EMBL" id="AKJ94948.1"/>
    </source>
</evidence>
<dbReference type="EMBL" id="CP011367">
    <property type="protein sequence ID" value="AKJ94948.1"/>
    <property type="molecule type" value="Genomic_DNA"/>
</dbReference>
<feature type="transmembrane region" description="Helical" evidence="2">
    <location>
        <begin position="12"/>
        <end position="32"/>
    </location>
</feature>
<dbReference type="STRING" id="106634.TVD_06055"/>
<feature type="coiled-coil region" evidence="1">
    <location>
        <begin position="46"/>
        <end position="84"/>
    </location>
</feature>
<dbReference type="RefSeq" id="WP_047251089.1">
    <property type="nucleotide sequence ID" value="NZ_CP011367.1"/>
</dbReference>
<protein>
    <submittedName>
        <fullName evidence="3">Uncharacterized protein</fullName>
    </submittedName>
</protein>
<name>A0A0G3G145_9GAMM</name>